<dbReference type="AlphaFoldDB" id="A0A9R1VL44"/>
<organism evidence="10 11">
    <name type="scientific">Lactuca sativa</name>
    <name type="common">Garden lettuce</name>
    <dbReference type="NCBI Taxonomy" id="4236"/>
    <lineage>
        <taxon>Eukaryota</taxon>
        <taxon>Viridiplantae</taxon>
        <taxon>Streptophyta</taxon>
        <taxon>Embryophyta</taxon>
        <taxon>Tracheophyta</taxon>
        <taxon>Spermatophyta</taxon>
        <taxon>Magnoliopsida</taxon>
        <taxon>eudicotyledons</taxon>
        <taxon>Gunneridae</taxon>
        <taxon>Pentapetalae</taxon>
        <taxon>asterids</taxon>
        <taxon>campanulids</taxon>
        <taxon>Asterales</taxon>
        <taxon>Asteraceae</taxon>
        <taxon>Cichorioideae</taxon>
        <taxon>Cichorieae</taxon>
        <taxon>Lactucinae</taxon>
        <taxon>Lactuca</taxon>
    </lineage>
</organism>
<comment type="similarity">
    <text evidence="2 9">Belongs to the nucleoporin Nup85 family.</text>
</comment>
<sequence>MGTSNHTDNGFLVVLLQEQTECLQILHQNPKSKYVLEYSKEINSLLGNRKSSPSSLFEDPKTVLKIDEEPSSLKAGWELLEIFYANKQSQSWIPKQLVDWLTVD</sequence>
<evidence type="ECO:0000313" key="10">
    <source>
        <dbReference type="EMBL" id="KAJ0208250.1"/>
    </source>
</evidence>
<keyword evidence="6 9" id="KW-0811">Translocation</keyword>
<evidence type="ECO:0000256" key="4">
    <source>
        <dbReference type="ARBA" id="ARBA00022816"/>
    </source>
</evidence>
<dbReference type="Proteomes" id="UP000235145">
    <property type="component" value="Unassembled WGS sequence"/>
</dbReference>
<keyword evidence="9" id="KW-0472">Membrane</keyword>
<evidence type="ECO:0000256" key="9">
    <source>
        <dbReference type="RuleBase" id="RU365073"/>
    </source>
</evidence>
<dbReference type="Pfam" id="PF07575">
    <property type="entry name" value="Nucleopor_Nup85"/>
    <property type="match status" value="1"/>
</dbReference>
<evidence type="ECO:0000256" key="1">
    <source>
        <dbReference type="ARBA" id="ARBA00004567"/>
    </source>
</evidence>
<dbReference type="PANTHER" id="PTHR13373:SF21">
    <property type="entry name" value="NUCLEAR PORE COMPLEX PROTEIN NUP85"/>
    <property type="match status" value="1"/>
</dbReference>
<gene>
    <name evidence="10" type="ORF">LSAT_V11C500233270</name>
</gene>
<dbReference type="EMBL" id="NBSK02000005">
    <property type="protein sequence ID" value="KAJ0208250.1"/>
    <property type="molecule type" value="Genomic_DNA"/>
</dbReference>
<comment type="subunit">
    <text evidence="9">Component of the nuclear pore complex (NPC).</text>
</comment>
<keyword evidence="11" id="KW-1185">Reference proteome</keyword>
<accession>A0A9R1VL44</accession>
<keyword evidence="5 9" id="KW-0653">Protein transport</keyword>
<comment type="function">
    <text evidence="9">Functions as a component of the nuclear pore complex (NPC).</text>
</comment>
<evidence type="ECO:0000256" key="7">
    <source>
        <dbReference type="ARBA" id="ARBA00023132"/>
    </source>
</evidence>
<keyword evidence="8 9" id="KW-0539">Nucleus</keyword>
<comment type="caution">
    <text evidence="10">The sequence shown here is derived from an EMBL/GenBank/DDBJ whole genome shotgun (WGS) entry which is preliminary data.</text>
</comment>
<reference evidence="10 11" key="1">
    <citation type="journal article" date="2017" name="Nat. Commun.">
        <title>Genome assembly with in vitro proximity ligation data and whole-genome triplication in lettuce.</title>
        <authorList>
            <person name="Reyes-Chin-Wo S."/>
            <person name="Wang Z."/>
            <person name="Yang X."/>
            <person name="Kozik A."/>
            <person name="Arikit S."/>
            <person name="Song C."/>
            <person name="Xia L."/>
            <person name="Froenicke L."/>
            <person name="Lavelle D.O."/>
            <person name="Truco M.J."/>
            <person name="Xia R."/>
            <person name="Zhu S."/>
            <person name="Xu C."/>
            <person name="Xu H."/>
            <person name="Xu X."/>
            <person name="Cox K."/>
            <person name="Korf I."/>
            <person name="Meyers B.C."/>
            <person name="Michelmore R.W."/>
        </authorList>
    </citation>
    <scope>NUCLEOTIDE SEQUENCE [LARGE SCALE GENOMIC DNA]</scope>
    <source>
        <strain evidence="11">cv. Salinas</strain>
        <tissue evidence="10">Seedlings</tissue>
    </source>
</reference>
<keyword evidence="3 9" id="KW-0813">Transport</keyword>
<dbReference type="PANTHER" id="PTHR13373">
    <property type="entry name" value="FROUNT PROTEIN-RELATED"/>
    <property type="match status" value="1"/>
</dbReference>
<evidence type="ECO:0000256" key="6">
    <source>
        <dbReference type="ARBA" id="ARBA00023010"/>
    </source>
</evidence>
<dbReference type="GO" id="GO:0051028">
    <property type="term" value="P:mRNA transport"/>
    <property type="evidence" value="ECO:0007669"/>
    <property type="project" value="UniProtKB-KW"/>
</dbReference>
<evidence type="ECO:0000256" key="3">
    <source>
        <dbReference type="ARBA" id="ARBA00022448"/>
    </source>
</evidence>
<evidence type="ECO:0000256" key="8">
    <source>
        <dbReference type="ARBA" id="ARBA00023242"/>
    </source>
</evidence>
<dbReference type="GO" id="GO:0005643">
    <property type="term" value="C:nuclear pore"/>
    <property type="evidence" value="ECO:0007669"/>
    <property type="project" value="UniProtKB-SubCell"/>
</dbReference>
<dbReference type="GO" id="GO:0031965">
    <property type="term" value="C:nuclear membrane"/>
    <property type="evidence" value="ECO:0007669"/>
    <property type="project" value="UniProtKB-UniRule"/>
</dbReference>
<name>A0A9R1VL44_LACSA</name>
<evidence type="ECO:0000256" key="5">
    <source>
        <dbReference type="ARBA" id="ARBA00022927"/>
    </source>
</evidence>
<keyword evidence="7 9" id="KW-0906">Nuclear pore complex</keyword>
<keyword evidence="4 9" id="KW-0509">mRNA transport</keyword>
<protein>
    <recommendedName>
        <fullName evidence="9">Nuclear pore complex protein Nup85</fullName>
    </recommendedName>
</protein>
<evidence type="ECO:0000313" key="11">
    <source>
        <dbReference type="Proteomes" id="UP000235145"/>
    </source>
</evidence>
<evidence type="ECO:0000256" key="2">
    <source>
        <dbReference type="ARBA" id="ARBA00005573"/>
    </source>
</evidence>
<proteinExistence type="inferred from homology"/>
<comment type="subcellular location">
    <subcellularLocation>
        <location evidence="1 9">Nucleus</location>
        <location evidence="1 9">Nuclear pore complex</location>
    </subcellularLocation>
</comment>
<dbReference type="InterPro" id="IPR011502">
    <property type="entry name" value="Nucleoporin_Nup85"/>
</dbReference>
<dbReference type="GO" id="GO:0015031">
    <property type="term" value="P:protein transport"/>
    <property type="evidence" value="ECO:0007669"/>
    <property type="project" value="UniProtKB-KW"/>
</dbReference>